<accession>A0A4Y8VDS4</accession>
<feature type="compositionally biased region" description="Polar residues" evidence="1">
    <location>
        <begin position="187"/>
        <end position="202"/>
    </location>
</feature>
<dbReference type="EMBL" id="SPDQ01000017">
    <property type="protein sequence ID" value="TFH79345.1"/>
    <property type="molecule type" value="Genomic_DNA"/>
</dbReference>
<evidence type="ECO:0000313" key="4">
    <source>
        <dbReference type="Proteomes" id="UP000297555"/>
    </source>
</evidence>
<feature type="domain" description="MoxR-vWA-beta-propeller ternary system" evidence="2">
    <location>
        <begin position="9"/>
        <end position="178"/>
    </location>
</feature>
<dbReference type="InterPro" id="IPR045547">
    <property type="entry name" value="bpX6"/>
</dbReference>
<dbReference type="Pfam" id="PF19922">
    <property type="entry name" value="bpX6"/>
    <property type="match status" value="1"/>
</dbReference>
<dbReference type="OrthoDB" id="3652574at2"/>
<evidence type="ECO:0000313" key="3">
    <source>
        <dbReference type="EMBL" id="TFH79345.1"/>
    </source>
</evidence>
<protein>
    <recommendedName>
        <fullName evidence="2">MoxR-vWA-beta-propeller ternary system domain-containing protein</fullName>
    </recommendedName>
</protein>
<dbReference type="Proteomes" id="UP000297555">
    <property type="component" value="Unassembled WGS sequence"/>
</dbReference>
<dbReference type="AlphaFoldDB" id="A0A4Y8VDS4"/>
<comment type="caution">
    <text evidence="3">The sequence shown here is derived from an EMBL/GenBank/DDBJ whole genome shotgun (WGS) entry which is preliminary data.</text>
</comment>
<dbReference type="RefSeq" id="WP_134827155.1">
    <property type="nucleotide sequence ID" value="NZ_SPDQ01000017.1"/>
</dbReference>
<organism evidence="3 4">
    <name type="scientific">Pseudomonas kribbensis</name>
    <dbReference type="NCBI Taxonomy" id="1628086"/>
    <lineage>
        <taxon>Bacteria</taxon>
        <taxon>Pseudomonadati</taxon>
        <taxon>Pseudomonadota</taxon>
        <taxon>Gammaproteobacteria</taxon>
        <taxon>Pseudomonadales</taxon>
        <taxon>Pseudomonadaceae</taxon>
        <taxon>Pseudomonas</taxon>
    </lineage>
</organism>
<feature type="region of interest" description="Disordered" evidence="1">
    <location>
        <begin position="183"/>
        <end position="202"/>
    </location>
</feature>
<reference evidence="3 4" key="1">
    <citation type="submission" date="2019-03" db="EMBL/GenBank/DDBJ databases">
        <title>Draft genome sequence of humic substances-degrading Pseudomonas kribbensis CHA-19 from forest soil.</title>
        <authorList>
            <person name="Kim D."/>
        </authorList>
    </citation>
    <scope>NUCLEOTIDE SEQUENCE [LARGE SCALE GENOMIC DNA]</scope>
    <source>
        <strain evidence="3 4">CHA-19</strain>
    </source>
</reference>
<gene>
    <name evidence="3" type="ORF">E4J90_16110</name>
</gene>
<feature type="compositionally biased region" description="Pro residues" evidence="1">
    <location>
        <begin position="295"/>
        <end position="304"/>
    </location>
</feature>
<proteinExistence type="predicted"/>
<feature type="region of interest" description="Disordered" evidence="1">
    <location>
        <begin position="287"/>
        <end position="308"/>
    </location>
</feature>
<evidence type="ECO:0000256" key="1">
    <source>
        <dbReference type="SAM" id="MobiDB-lite"/>
    </source>
</evidence>
<name>A0A4Y8VDS4_9PSED</name>
<sequence>MLEHDAALIRRPVLTGHQQIEGLWFPAERFDESERARQILDHWQTGARACRFDDGDLLRFRQPVSVQCDALVGWPLIRQGHTLCSAPLTPQEVARLPAADVWLVRGSHVSALQLRDAITLAPGEWIDVGTYTLLDTFDCSSALPEPAPEPRAVPTDVREILGGALGPVSPEREGVMRALLERPRTAAKSQPDQPVKPSNSAWKSTEVPSWPWLKLGVTFLVLVALFWMATQGQSNGLPPTPVAPEHSAPSDIGAVVLGTVIGSVLFTLLLMGVRKLLRPVEPILPGAARSSRASTPPPTKPPIAPRARPVRHKTAVWRRLLTRLTQHSRLSALYGRRQADYMRRMLAMFENGDLEEALRHAIPLGGGQDSVEQAFGTPQRRQELAISQNQGPSRSMLFEEDLESHLRKIYRQTFERLDRELRIEEAVFVLAELLKDRQEALDYLEKHGRQQQAADLALAWDMPAAMIVRLLSLTGNWERALQVARRDDAFADAVLMLQEKWPANADALRLEWAKALVEKGLWLQAVEVIWSLPAEREQATQWLLNAEAAGGRLAMGALVKRAVLLPDTLVAYGAWIEQLRDDPQRSAERAALAEALLQQKSETNALAWLAGATVHAIIADQACDHGRLTRDQLKALIKMSKDKLLQADLPEQALPRAARVPLERVASALEWEAPDRGNLPIFDAVPLEDARYLVALGEAGALVIDAAGKTLFHFPVPAQTIVLAHGRQVALALAKRDNVWRISKLDLVNRTVKDLGVLILDVFARSFDGTAWTIGRGQQLRVVDVDRGFETLWQVSDLPGQIVSMKDDVQNECLLLSEPGVGCQLWRYRLPERRLQSREPLPEAIFPEGFQLFDRFGVVIDVRLQYQDEDDPILVLEQRGSRKGYRLPGHVDAFANEPLLHVFPVEHWFVIGYGAEDQQSRWRFIHRTSDQVCASLQWPLQNVQVRYLGADWLLFDQQGRLSHINVDEASQCNISLN</sequence>
<evidence type="ECO:0000259" key="2">
    <source>
        <dbReference type="Pfam" id="PF19922"/>
    </source>
</evidence>